<name>A0A9X3SC77_9ACTN</name>
<accession>A0A9X3SC77</accession>
<dbReference type="Gene3D" id="3.40.50.300">
    <property type="entry name" value="P-loop containing nucleotide triphosphate hydrolases"/>
    <property type="match status" value="1"/>
</dbReference>
<reference evidence="3" key="1">
    <citation type="submission" date="2022-10" db="EMBL/GenBank/DDBJ databases">
        <title>The WGS of Solirubrobacter phytolaccae KCTC 29190.</title>
        <authorList>
            <person name="Jiang Z."/>
        </authorList>
    </citation>
    <scope>NUCLEOTIDE SEQUENCE</scope>
    <source>
        <strain evidence="3">KCTC 29190</strain>
    </source>
</reference>
<sequence>MPLPHRPRTPNGRPQLRLTPRTALIRITGTAERGWVVGFHDDDGRGDWTTSPIAEARLDAPLPPFLTSLDAHAAIRRCLLDEHGHEVGLEAVGEYLHGLLHQGAIGEAWDAAAMSARPSGLRLLLDLPDSLASLPWELLIRGLKRPATDVAAPLVRVGRSFCGASTPEAVRWPLKVLMVVGSAADDERVAAFDEVRNVQHALRRHCGQTDVEVLWRPTRAELRERYDELRPHIFHFIGHGDVEDGRGRLLLHDPRTGDQHPWTAPEIHADLAAHPPRLAILNACRSADRDEDRAGAWRVADAFVELEVAAVIAMQADIRGDVAAAFTAELYTALVQHEPLDVAVSRARRAITDTTGFERRDFAVPSLTVNAPPESVLRLRYGTGDEDLDPGEPLQRQYAGFVDRTRERRRLWRVLDPEPELEIAPGVIEITGPAAVGKSELARWCVTACEVHGGNAAYVDLKRGGRVDCLATLGLIAAELAAKPQHQDANAAAFAAWREAVETLTRTPAAPPNALETTFALFTDALREAAGDRPLLVTLDHVAALATEELELLCDYLLEPAAHGQLEPVRFIVAVSEEQAGALTERLRRAIGASISLRTFRPDEFGEIALQYFFHHFDVPRTDVEATLAALPSLNEDFSWGAVVGLASYIEGIGWERYK</sequence>
<keyword evidence="4" id="KW-1185">Reference proteome</keyword>
<comment type="caution">
    <text evidence="3">The sequence shown here is derived from an EMBL/GenBank/DDBJ whole genome shotgun (WGS) entry which is preliminary data.</text>
</comment>
<dbReference type="Proteomes" id="UP001147653">
    <property type="component" value="Unassembled WGS sequence"/>
</dbReference>
<dbReference type="SUPFAM" id="SSF52540">
    <property type="entry name" value="P-loop containing nucleoside triphosphate hydrolases"/>
    <property type="match status" value="1"/>
</dbReference>
<organism evidence="3 4">
    <name type="scientific">Solirubrobacter phytolaccae</name>
    <dbReference type="NCBI Taxonomy" id="1404360"/>
    <lineage>
        <taxon>Bacteria</taxon>
        <taxon>Bacillati</taxon>
        <taxon>Actinomycetota</taxon>
        <taxon>Thermoleophilia</taxon>
        <taxon>Solirubrobacterales</taxon>
        <taxon>Solirubrobacteraceae</taxon>
        <taxon>Solirubrobacter</taxon>
    </lineage>
</organism>
<evidence type="ECO:0000313" key="3">
    <source>
        <dbReference type="EMBL" id="MDA0182195.1"/>
    </source>
</evidence>
<feature type="domain" description="CHAT" evidence="1">
    <location>
        <begin position="117"/>
        <end position="355"/>
    </location>
</feature>
<dbReference type="Pfam" id="PF12770">
    <property type="entry name" value="CHAT"/>
    <property type="match status" value="1"/>
</dbReference>
<feature type="domain" description="Orc1-like AAA ATPase" evidence="2">
    <location>
        <begin position="401"/>
        <end position="555"/>
    </location>
</feature>
<dbReference type="InterPro" id="IPR024983">
    <property type="entry name" value="CHAT_dom"/>
</dbReference>
<dbReference type="InterPro" id="IPR027417">
    <property type="entry name" value="P-loop_NTPase"/>
</dbReference>
<dbReference type="AlphaFoldDB" id="A0A9X3SC77"/>
<proteinExistence type="predicted"/>
<gene>
    <name evidence="3" type="ORF">OJ997_17955</name>
</gene>
<dbReference type="EMBL" id="JAPDDP010000032">
    <property type="protein sequence ID" value="MDA0182195.1"/>
    <property type="molecule type" value="Genomic_DNA"/>
</dbReference>
<dbReference type="RefSeq" id="WP_270026558.1">
    <property type="nucleotide sequence ID" value="NZ_JAPDDP010000032.1"/>
</dbReference>
<evidence type="ECO:0000313" key="4">
    <source>
        <dbReference type="Proteomes" id="UP001147653"/>
    </source>
</evidence>
<dbReference type="Pfam" id="PF13191">
    <property type="entry name" value="AAA_16"/>
    <property type="match status" value="1"/>
</dbReference>
<evidence type="ECO:0000259" key="2">
    <source>
        <dbReference type="Pfam" id="PF13191"/>
    </source>
</evidence>
<protein>
    <submittedName>
        <fullName evidence="3">CHAT domain-containing protein</fullName>
    </submittedName>
</protein>
<dbReference type="InterPro" id="IPR041664">
    <property type="entry name" value="AAA_16"/>
</dbReference>
<evidence type="ECO:0000259" key="1">
    <source>
        <dbReference type="Pfam" id="PF12770"/>
    </source>
</evidence>